<dbReference type="EMBL" id="BQXY01000002">
    <property type="protein sequence ID" value="GKU25195.1"/>
    <property type="molecule type" value="Genomic_DNA"/>
</dbReference>
<dbReference type="Proteomes" id="UP001057868">
    <property type="component" value="Unassembled WGS sequence"/>
</dbReference>
<proteinExistence type="predicted"/>
<dbReference type="RefSeq" id="WP_261852156.1">
    <property type="nucleotide sequence ID" value="NZ_BQXY01000002.1"/>
</dbReference>
<organism evidence="1 2">
    <name type="scientific">Clostridium folliculivorans</name>
    <dbReference type="NCBI Taxonomy" id="2886038"/>
    <lineage>
        <taxon>Bacteria</taxon>
        <taxon>Bacillati</taxon>
        <taxon>Bacillota</taxon>
        <taxon>Clostridia</taxon>
        <taxon>Eubacteriales</taxon>
        <taxon>Clostridiaceae</taxon>
        <taxon>Clostridium</taxon>
    </lineage>
</organism>
<keyword evidence="2" id="KW-1185">Reference proteome</keyword>
<comment type="caution">
    <text evidence="1">The sequence shown here is derived from an EMBL/GenBank/DDBJ whole genome shotgun (WGS) entry which is preliminary data.</text>
</comment>
<evidence type="ECO:0000313" key="2">
    <source>
        <dbReference type="Proteomes" id="UP001057868"/>
    </source>
</evidence>
<reference evidence="1" key="1">
    <citation type="journal article" date="2023" name="Int. J. Syst. Evol. Microbiol.">
        <title>&lt;i&gt;Clostridium folliculivorans&lt;/i&gt; sp. nov., isolated from soil samples of an organic paddy in Japan.</title>
        <authorList>
            <person name="Tazawa J."/>
            <person name="Kobayashi H."/>
            <person name="Tanizawa Y."/>
            <person name="Uchino A."/>
            <person name="Tanaka F."/>
            <person name="Urashima Y."/>
            <person name="Miura S."/>
            <person name="Sakamoto M."/>
            <person name="Ohkuma M."/>
            <person name="Tohno M."/>
        </authorList>
    </citation>
    <scope>NUCLEOTIDE SEQUENCE</scope>
    <source>
        <strain evidence="1">D1-1</strain>
    </source>
</reference>
<name>A0A9W5Y245_9CLOT</name>
<accession>A0A9W5Y245</accession>
<dbReference type="AlphaFoldDB" id="A0A9W5Y245"/>
<evidence type="ECO:0000313" key="1">
    <source>
        <dbReference type="EMBL" id="GKU25195.1"/>
    </source>
</evidence>
<gene>
    <name evidence="1" type="ORF">CFOLD11_20210</name>
</gene>
<sequence length="107" mass="12603">MEYNTDDLTEIIKIFSAIKKDSVREKIIENIKAANMELLKVEADSRRSKSTEIIKQMFRLDMAIKEFEINYTLLKSTSDIDNIKAIDDYIASIKKRRRDLSSEKRRL</sequence>
<protein>
    <submittedName>
        <fullName evidence="1">Uncharacterized protein</fullName>
    </submittedName>
</protein>